<proteinExistence type="predicted"/>
<dbReference type="InterPro" id="IPR029058">
    <property type="entry name" value="AB_hydrolase_fold"/>
</dbReference>
<dbReference type="GO" id="GO:0042171">
    <property type="term" value="F:lysophosphatidic acid acyltransferase activity"/>
    <property type="evidence" value="ECO:0007669"/>
    <property type="project" value="TreeGrafter"/>
</dbReference>
<evidence type="ECO:0000259" key="1">
    <source>
        <dbReference type="Pfam" id="PF00561"/>
    </source>
</evidence>
<dbReference type="Proteomes" id="UP001202479">
    <property type="component" value="Unassembled WGS sequence"/>
</dbReference>
<dbReference type="GO" id="GO:0006654">
    <property type="term" value="P:phosphatidic acid biosynthetic process"/>
    <property type="evidence" value="ECO:0007669"/>
    <property type="project" value="TreeGrafter"/>
</dbReference>
<gene>
    <name evidence="2" type="ORF">KGF56_004019</name>
</gene>
<dbReference type="GO" id="GO:0055088">
    <property type="term" value="P:lipid homeostasis"/>
    <property type="evidence" value="ECO:0007669"/>
    <property type="project" value="TreeGrafter"/>
</dbReference>
<dbReference type="PANTHER" id="PTHR42886">
    <property type="entry name" value="RE40534P-RELATED"/>
    <property type="match status" value="1"/>
</dbReference>
<dbReference type="AlphaFoldDB" id="A0AAI9WWE3"/>
<dbReference type="RefSeq" id="XP_049178877.1">
    <property type="nucleotide sequence ID" value="XM_049325414.1"/>
</dbReference>
<evidence type="ECO:0000313" key="2">
    <source>
        <dbReference type="EMBL" id="KAI3403130.2"/>
    </source>
</evidence>
<dbReference type="GO" id="GO:0004623">
    <property type="term" value="F:phospholipase A2 activity"/>
    <property type="evidence" value="ECO:0007669"/>
    <property type="project" value="TreeGrafter"/>
</dbReference>
<feature type="domain" description="AB hydrolase-1" evidence="1">
    <location>
        <begin position="143"/>
        <end position="272"/>
    </location>
</feature>
<accession>A0AAI9WWE3</accession>
<comment type="caution">
    <text evidence="2">The sequence shown here is derived from an EMBL/GenBank/DDBJ whole genome shotgun (WGS) entry which is preliminary data.</text>
</comment>
<dbReference type="GO" id="GO:0035965">
    <property type="term" value="P:cardiolipin acyl-chain remodeling"/>
    <property type="evidence" value="ECO:0007669"/>
    <property type="project" value="TreeGrafter"/>
</dbReference>
<dbReference type="GeneID" id="73381634"/>
<reference evidence="2" key="1">
    <citation type="journal article" date="2022" name="DNA Res.">
        <title>Genome analysis of five recently described species of the CUG-Ser clade uncovers Candida theae as a new hybrid lineage with pathogenic potential in the Candida parapsilosis species complex.</title>
        <authorList>
            <person name="Mixao V."/>
            <person name="Del Olmo V."/>
            <person name="Hegedusova E."/>
            <person name="Saus E."/>
            <person name="Pryszcz L."/>
            <person name="Cillingova A."/>
            <person name="Nosek J."/>
            <person name="Gabaldon T."/>
        </authorList>
    </citation>
    <scope>NUCLEOTIDE SEQUENCE</scope>
    <source>
        <strain evidence="2">CBS 10844</strain>
    </source>
</reference>
<dbReference type="EMBL" id="JAHUZD010000137">
    <property type="protein sequence ID" value="KAI3403130.2"/>
    <property type="molecule type" value="Genomic_DNA"/>
</dbReference>
<evidence type="ECO:0000313" key="3">
    <source>
        <dbReference type="Proteomes" id="UP001202479"/>
    </source>
</evidence>
<sequence>MGDPNTQSFTNLSSSSLFSSFSQANETSVSTNSSINSIPLTKSFQDWWSSPTRLRQETKSNTKKDEILEQAKQRNRKIEFDLFRAVLPSKIYIKPLDEKEEEETGDSENTIWGQLMDVELEDGTVIHEFYLENNETGSVSEQHIVIIHGYMAALGYFIKNIESLVSIMGVRLHIIDLPGFGNSSRAKFPEEFLTEPRELKNKIYQILQIESWFIDKIESWRKIRRIDHFKLIGHSMGAYLSCCYLMKHNNQNGKKLVDDLILISPMGTESSEHSLINNKKFDINLHGTNDPFQELVIEEEDGKVVINEEFTKLLDTLGRPKFPKNYILQKLWQFNMSAFEVLQKLGPFYSKILSYWSFQRFKNFSESDDTHEV</sequence>
<dbReference type="InterPro" id="IPR000073">
    <property type="entry name" value="AB_hydrolase_1"/>
</dbReference>
<protein>
    <recommendedName>
        <fullName evidence="1">AB hydrolase-1 domain-containing protein</fullName>
    </recommendedName>
</protein>
<dbReference type="Pfam" id="PF00561">
    <property type="entry name" value="Abhydrolase_1"/>
    <property type="match status" value="1"/>
</dbReference>
<dbReference type="GO" id="GO:0005743">
    <property type="term" value="C:mitochondrial inner membrane"/>
    <property type="evidence" value="ECO:0007669"/>
    <property type="project" value="TreeGrafter"/>
</dbReference>
<dbReference type="Gene3D" id="3.40.50.1820">
    <property type="entry name" value="alpha/beta hydrolase"/>
    <property type="match status" value="1"/>
</dbReference>
<dbReference type="PANTHER" id="PTHR42886:SF23">
    <property type="entry name" value="1-ACYLGLYCEROL-3-PHOSPHATE O-ACYLTRANSFERASE ICT1-RELATED"/>
    <property type="match status" value="1"/>
</dbReference>
<dbReference type="SUPFAM" id="SSF53474">
    <property type="entry name" value="alpha/beta-Hydrolases"/>
    <property type="match status" value="1"/>
</dbReference>
<name>A0AAI9WWE3_9ASCO</name>
<organism evidence="2 3">
    <name type="scientific">Candida oxycetoniae</name>
    <dbReference type="NCBI Taxonomy" id="497107"/>
    <lineage>
        <taxon>Eukaryota</taxon>
        <taxon>Fungi</taxon>
        <taxon>Dikarya</taxon>
        <taxon>Ascomycota</taxon>
        <taxon>Saccharomycotina</taxon>
        <taxon>Pichiomycetes</taxon>
        <taxon>Debaryomycetaceae</taxon>
        <taxon>Candida/Lodderomyces clade</taxon>
        <taxon>Candida</taxon>
    </lineage>
</organism>
<keyword evidence="3" id="KW-1185">Reference proteome</keyword>